<name>A0ABY9PJY8_SERFO</name>
<comment type="similarity">
    <text evidence="2">Belongs to the fimbrial protein family.</text>
</comment>
<dbReference type="PANTHER" id="PTHR33420:SF14">
    <property type="entry name" value="TYPE 1 FIMBRIN D-MANNOSE SPECIFIC ADHESIN"/>
    <property type="match status" value="1"/>
</dbReference>
<dbReference type="InterPro" id="IPR050263">
    <property type="entry name" value="Bact_Fimbrial_Adh_Pro"/>
</dbReference>
<reference evidence="6 7" key="1">
    <citation type="submission" date="2023-08" db="EMBL/GenBank/DDBJ databases">
        <title>Complete Genome and Methylome dissection of Serratia fonticola NEB369.</title>
        <authorList>
            <person name="Fomenkov A."/>
            <person name="Roberts R.D."/>
        </authorList>
    </citation>
    <scope>NUCLEOTIDE SEQUENCE [LARGE SCALE GENOMIC DNA]</scope>
    <source>
        <strain evidence="6 7">NEB369</strain>
    </source>
</reference>
<dbReference type="Gene3D" id="2.60.40.1090">
    <property type="entry name" value="Fimbrial-type adhesion domain"/>
    <property type="match status" value="1"/>
</dbReference>
<keyword evidence="7" id="KW-1185">Reference proteome</keyword>
<dbReference type="RefSeq" id="WP_309204769.1">
    <property type="nucleotide sequence ID" value="NZ_CP133586.1"/>
</dbReference>
<dbReference type="InterPro" id="IPR008966">
    <property type="entry name" value="Adhesion_dom_sf"/>
</dbReference>
<gene>
    <name evidence="6" type="ORF">RFB13_14405</name>
</gene>
<sequence>MKNHNTLSGQLTGLRAPLCLCLLAIAISTPAADVAFTATFQAPTCQVSAPASLDFGTVMSSDIKKGDSLADPLPLEITLTQCAGFVGSAQKPGIKVTGSGNSDTGDFLFLQPGTSQVVNYGVRIATSTGDLVTNNAFLPASLDLSDFDGGSTSIPLKVALSCGNKCNDAATKGGALNASVTFDFAYQ</sequence>
<feature type="domain" description="Fimbrial-type adhesion" evidence="5">
    <location>
        <begin position="36"/>
        <end position="187"/>
    </location>
</feature>
<feature type="chain" id="PRO_5046487981" evidence="4">
    <location>
        <begin position="32"/>
        <end position="187"/>
    </location>
</feature>
<evidence type="ECO:0000313" key="6">
    <source>
        <dbReference type="EMBL" id="WMT12466.1"/>
    </source>
</evidence>
<dbReference type="SUPFAM" id="SSF49401">
    <property type="entry name" value="Bacterial adhesins"/>
    <property type="match status" value="1"/>
</dbReference>
<evidence type="ECO:0000313" key="7">
    <source>
        <dbReference type="Proteomes" id="UP001235341"/>
    </source>
</evidence>
<dbReference type="PANTHER" id="PTHR33420">
    <property type="entry name" value="FIMBRIAL SUBUNIT ELFA-RELATED"/>
    <property type="match status" value="1"/>
</dbReference>
<protein>
    <submittedName>
        <fullName evidence="6">Fimbrial protein</fullName>
    </submittedName>
</protein>
<organism evidence="6 7">
    <name type="scientific">Serratia fonticola</name>
    <dbReference type="NCBI Taxonomy" id="47917"/>
    <lineage>
        <taxon>Bacteria</taxon>
        <taxon>Pseudomonadati</taxon>
        <taxon>Pseudomonadota</taxon>
        <taxon>Gammaproteobacteria</taxon>
        <taxon>Enterobacterales</taxon>
        <taxon>Yersiniaceae</taxon>
        <taxon>Serratia</taxon>
    </lineage>
</organism>
<evidence type="ECO:0000256" key="1">
    <source>
        <dbReference type="ARBA" id="ARBA00004561"/>
    </source>
</evidence>
<comment type="subcellular location">
    <subcellularLocation>
        <location evidence="1">Fimbrium</location>
    </subcellularLocation>
</comment>
<proteinExistence type="inferred from homology"/>
<dbReference type="Pfam" id="PF00419">
    <property type="entry name" value="Fimbrial"/>
    <property type="match status" value="1"/>
</dbReference>
<evidence type="ECO:0000256" key="3">
    <source>
        <dbReference type="ARBA" id="ARBA00023263"/>
    </source>
</evidence>
<keyword evidence="4" id="KW-0732">Signal</keyword>
<feature type="signal peptide" evidence="4">
    <location>
        <begin position="1"/>
        <end position="31"/>
    </location>
</feature>
<keyword evidence="3" id="KW-0281">Fimbrium</keyword>
<evidence type="ECO:0000259" key="5">
    <source>
        <dbReference type="Pfam" id="PF00419"/>
    </source>
</evidence>
<dbReference type="InterPro" id="IPR036937">
    <property type="entry name" value="Adhesion_dom_fimbrial_sf"/>
</dbReference>
<dbReference type="Proteomes" id="UP001235341">
    <property type="component" value="Chromosome"/>
</dbReference>
<evidence type="ECO:0000256" key="2">
    <source>
        <dbReference type="ARBA" id="ARBA00006671"/>
    </source>
</evidence>
<accession>A0ABY9PJY8</accession>
<dbReference type="InterPro" id="IPR000259">
    <property type="entry name" value="Adhesion_dom_fimbrial"/>
</dbReference>
<evidence type="ECO:0000256" key="4">
    <source>
        <dbReference type="SAM" id="SignalP"/>
    </source>
</evidence>
<dbReference type="EMBL" id="CP133586">
    <property type="protein sequence ID" value="WMT12466.1"/>
    <property type="molecule type" value="Genomic_DNA"/>
</dbReference>